<reference evidence="1 2" key="1">
    <citation type="submission" date="2018-06" db="EMBL/GenBank/DDBJ databases">
        <title>Sphaerisporangium craniellae sp. nov., isolated from a marine sponge in the South China Sea.</title>
        <authorList>
            <person name="Li L."/>
        </authorList>
    </citation>
    <scope>NUCLEOTIDE SEQUENCE [LARGE SCALE GENOMIC DNA]</scope>
    <source>
        <strain evidence="1 2">LHW63015</strain>
    </source>
</reference>
<gene>
    <name evidence="1" type="ORF">DP939_02150</name>
</gene>
<keyword evidence="2" id="KW-1185">Reference proteome</keyword>
<evidence type="ECO:0000313" key="1">
    <source>
        <dbReference type="EMBL" id="RBQ21532.1"/>
    </source>
</evidence>
<name>A0A366M7U3_9ACTN</name>
<proteinExistence type="predicted"/>
<protein>
    <submittedName>
        <fullName evidence="1">Uncharacterized protein</fullName>
    </submittedName>
</protein>
<accession>A0A366M7U3</accession>
<dbReference type="RefSeq" id="WP_113978220.1">
    <property type="nucleotide sequence ID" value="NZ_QMEY01000001.1"/>
</dbReference>
<comment type="caution">
    <text evidence="1">The sequence shown here is derived from an EMBL/GenBank/DDBJ whole genome shotgun (WGS) entry which is preliminary data.</text>
</comment>
<evidence type="ECO:0000313" key="2">
    <source>
        <dbReference type="Proteomes" id="UP000253303"/>
    </source>
</evidence>
<sequence>MTGPEHYRQAEQLADRAHHWTYGDGGDPVVGAALAAEAQVHATLALAAATALSVSASDDWIAVAGVRS</sequence>
<dbReference type="Proteomes" id="UP000253303">
    <property type="component" value="Unassembled WGS sequence"/>
</dbReference>
<dbReference type="AlphaFoldDB" id="A0A366M7U3"/>
<organism evidence="1 2">
    <name type="scientific">Spongiactinospora rosea</name>
    <dbReference type="NCBI Taxonomy" id="2248750"/>
    <lineage>
        <taxon>Bacteria</taxon>
        <taxon>Bacillati</taxon>
        <taxon>Actinomycetota</taxon>
        <taxon>Actinomycetes</taxon>
        <taxon>Streptosporangiales</taxon>
        <taxon>Streptosporangiaceae</taxon>
        <taxon>Spongiactinospora</taxon>
    </lineage>
</organism>
<dbReference type="EMBL" id="QMEY01000001">
    <property type="protein sequence ID" value="RBQ21532.1"/>
    <property type="molecule type" value="Genomic_DNA"/>
</dbReference>